<evidence type="ECO:0000313" key="1">
    <source>
        <dbReference type="EMBL" id="GEA69335.1"/>
    </source>
</evidence>
<reference evidence="2 3" key="1">
    <citation type="submission" date="2019-02" db="EMBL/GenBank/DDBJ databases">
        <title>The Batch Genome Submission of Acinetobacter spp. strains.</title>
        <authorList>
            <person name="Qin J."/>
            <person name="Hu Y."/>
            <person name="Ye H."/>
            <person name="Wei L."/>
            <person name="Feng Y."/>
            <person name="Zong Z."/>
        </authorList>
    </citation>
    <scope>NUCLEOTIDE SEQUENCE [LARGE SCALE GENOMIC DNA]</scope>
    <source>
        <strain evidence="2 3">WCHAP100012</strain>
    </source>
</reference>
<evidence type="ECO:0000313" key="3">
    <source>
        <dbReference type="Proteomes" id="UP000294065"/>
    </source>
</evidence>
<organism evidence="1 4">
    <name type="scientific">Acinetobacter pittii</name>
    <name type="common">Acinetobacter genomosp. 3</name>
    <dbReference type="NCBI Taxonomy" id="48296"/>
    <lineage>
        <taxon>Bacteria</taxon>
        <taxon>Pseudomonadati</taxon>
        <taxon>Pseudomonadota</taxon>
        <taxon>Gammaproteobacteria</taxon>
        <taxon>Moraxellales</taxon>
        <taxon>Moraxellaceae</taxon>
        <taxon>Acinetobacter</taxon>
        <taxon>Acinetobacter calcoaceticus/baumannii complex</taxon>
    </lineage>
</organism>
<dbReference type="EMBL" id="BJLJ01000019">
    <property type="protein sequence ID" value="GEA69335.1"/>
    <property type="molecule type" value="Genomic_DNA"/>
</dbReference>
<reference evidence="1 4" key="2">
    <citation type="submission" date="2019-06" db="EMBL/GenBank/DDBJ databases">
        <title>Whole genome shotgun sequence of Acinetobacter pittii NBRC 110514.</title>
        <authorList>
            <person name="Hosoyama A."/>
            <person name="Uohara A."/>
            <person name="Ohji S."/>
            <person name="Ichikawa N."/>
        </authorList>
    </citation>
    <scope>NUCLEOTIDE SEQUENCE [LARGE SCALE GENOMIC DNA]</scope>
    <source>
        <strain evidence="1 4">NBRC 110514</strain>
    </source>
</reference>
<dbReference type="Gene3D" id="3.30.9.10">
    <property type="entry name" value="D-Amino Acid Oxidase, subunit A, domain 2"/>
    <property type="match status" value="1"/>
</dbReference>
<sequence>MKRVWKVERFSWRMTNLLHRFETEFDHKIKQAELNYILDSNAGFTTLAENYVGLPYQDKVIPKYEEIIVIQ</sequence>
<protein>
    <submittedName>
        <fullName evidence="2">p-hydroxybenzoate hydroxylase</fullName>
    </submittedName>
</protein>
<dbReference type="Proteomes" id="UP000317717">
    <property type="component" value="Unassembled WGS sequence"/>
</dbReference>
<comment type="caution">
    <text evidence="1">The sequence shown here is derived from an EMBL/GenBank/DDBJ whole genome shotgun (WGS) entry which is preliminary data.</text>
</comment>
<gene>
    <name evidence="2" type="ORF">EXD98_02745</name>
    <name evidence="1" type="ORF">PA3_34930</name>
</gene>
<proteinExistence type="predicted"/>
<evidence type="ECO:0000313" key="4">
    <source>
        <dbReference type="Proteomes" id="UP000317717"/>
    </source>
</evidence>
<evidence type="ECO:0000313" key="2">
    <source>
        <dbReference type="EMBL" id="RZH32154.1"/>
    </source>
</evidence>
<dbReference type="Gene3D" id="3.50.50.60">
    <property type="entry name" value="FAD/NAD(P)-binding domain"/>
    <property type="match status" value="1"/>
</dbReference>
<dbReference type="Proteomes" id="UP000294065">
    <property type="component" value="Unassembled WGS sequence"/>
</dbReference>
<accession>A0A4V2DTD4</accession>
<dbReference type="EMBL" id="SGTH01000001">
    <property type="protein sequence ID" value="RZH32154.1"/>
    <property type="molecule type" value="Genomic_DNA"/>
</dbReference>
<dbReference type="AlphaFoldDB" id="A0A4V2DTD4"/>
<dbReference type="InterPro" id="IPR036188">
    <property type="entry name" value="FAD/NAD-bd_sf"/>
</dbReference>
<name>A0A4V2DTD4_ACIPI</name>
<accession>A0A1H8WHL1</accession>